<dbReference type="InterPro" id="IPR035097">
    <property type="entry name" value="M29_N-terminal"/>
</dbReference>
<dbReference type="AlphaFoldDB" id="A0A1T2XL97"/>
<evidence type="ECO:0000313" key="2">
    <source>
        <dbReference type="Proteomes" id="UP000190188"/>
    </source>
</evidence>
<dbReference type="InterPro" id="IPR000787">
    <property type="entry name" value="Peptidase_M29"/>
</dbReference>
<sequence length="94" mass="10883">MLYQYVDAMIRIKSEEHLSELTSIDSTKIQKRLVAYSVSFGYLRAQGKRWVLVQYPTPAYATEAGLSLEEYENFVFGAMNIDYSTLRQDMKTNV</sequence>
<dbReference type="SUPFAM" id="SSF144052">
    <property type="entry name" value="Thermophilic metalloprotease-like"/>
    <property type="match status" value="1"/>
</dbReference>
<dbReference type="GO" id="GO:0004177">
    <property type="term" value="F:aminopeptidase activity"/>
    <property type="evidence" value="ECO:0007669"/>
    <property type="project" value="InterPro"/>
</dbReference>
<organism evidence="1 2">
    <name type="scientific">Paenibacillus selenitireducens</name>
    <dbReference type="NCBI Taxonomy" id="1324314"/>
    <lineage>
        <taxon>Bacteria</taxon>
        <taxon>Bacillati</taxon>
        <taxon>Bacillota</taxon>
        <taxon>Bacilli</taxon>
        <taxon>Bacillales</taxon>
        <taxon>Paenibacillaceae</taxon>
        <taxon>Paenibacillus</taxon>
    </lineage>
</organism>
<evidence type="ECO:0000313" key="1">
    <source>
        <dbReference type="EMBL" id="OPA80588.1"/>
    </source>
</evidence>
<name>A0A1T2XL97_9BACL</name>
<dbReference type="Gene3D" id="3.40.1830.10">
    <property type="entry name" value="Thermophilic metalloprotease (M29)"/>
    <property type="match status" value="1"/>
</dbReference>
<proteinExistence type="predicted"/>
<dbReference type="Pfam" id="PF02073">
    <property type="entry name" value="Peptidase_M29"/>
    <property type="match status" value="1"/>
</dbReference>
<dbReference type="EMBL" id="MSZX01000002">
    <property type="protein sequence ID" value="OPA80588.1"/>
    <property type="molecule type" value="Genomic_DNA"/>
</dbReference>
<dbReference type="GO" id="GO:0006508">
    <property type="term" value="P:proteolysis"/>
    <property type="evidence" value="ECO:0007669"/>
    <property type="project" value="InterPro"/>
</dbReference>
<keyword evidence="2" id="KW-1185">Reference proteome</keyword>
<accession>A0A1T2XL97</accession>
<reference evidence="1 2" key="1">
    <citation type="submission" date="2017-01" db="EMBL/GenBank/DDBJ databases">
        <title>Genome analysis of Paenibacillus selenitrireducens ES3-24.</title>
        <authorList>
            <person name="Xu D."/>
            <person name="Yao R."/>
            <person name="Zheng S."/>
        </authorList>
    </citation>
    <scope>NUCLEOTIDE SEQUENCE [LARGE SCALE GENOMIC DNA]</scope>
    <source>
        <strain evidence="1 2">ES3-24</strain>
    </source>
</reference>
<dbReference type="STRING" id="1324314.BVG16_07670"/>
<protein>
    <submittedName>
        <fullName evidence="1">Uncharacterized protein</fullName>
    </submittedName>
</protein>
<dbReference type="Proteomes" id="UP000190188">
    <property type="component" value="Unassembled WGS sequence"/>
</dbReference>
<comment type="caution">
    <text evidence="1">The sequence shown here is derived from an EMBL/GenBank/DDBJ whole genome shotgun (WGS) entry which is preliminary data.</text>
</comment>
<gene>
    <name evidence="1" type="ORF">BVG16_07670</name>
</gene>